<evidence type="ECO:0000313" key="5">
    <source>
        <dbReference type="Proteomes" id="UP000654075"/>
    </source>
</evidence>
<dbReference type="Pfam" id="PF00027">
    <property type="entry name" value="cNMP_binding"/>
    <property type="match status" value="1"/>
</dbReference>
<dbReference type="SUPFAM" id="SSF51206">
    <property type="entry name" value="cAMP-binding domain-like"/>
    <property type="match status" value="1"/>
</dbReference>
<dbReference type="GO" id="GO:0044877">
    <property type="term" value="F:protein-containing complex binding"/>
    <property type="evidence" value="ECO:0007669"/>
    <property type="project" value="TreeGrafter"/>
</dbReference>
<dbReference type="EMBL" id="CAJNNV010014483">
    <property type="protein sequence ID" value="CAE8602637.1"/>
    <property type="molecule type" value="Genomic_DNA"/>
</dbReference>
<name>A0A813EWK0_POLGL</name>
<protein>
    <recommendedName>
        <fullName evidence="3">Cyclic nucleotide-binding domain-containing protein</fullName>
    </recommendedName>
</protein>
<proteinExistence type="predicted"/>
<keyword evidence="5" id="KW-1185">Reference proteome</keyword>
<dbReference type="PANTHER" id="PTHR45638">
    <property type="entry name" value="CYCLIC NUCLEOTIDE-GATED CATION CHANNEL SUBUNIT A"/>
    <property type="match status" value="1"/>
</dbReference>
<dbReference type="InterPro" id="IPR014710">
    <property type="entry name" value="RmlC-like_jellyroll"/>
</dbReference>
<feature type="domain" description="Cyclic nucleotide-binding" evidence="3">
    <location>
        <begin position="27"/>
        <end position="143"/>
    </location>
</feature>
<dbReference type="CDD" id="cd00038">
    <property type="entry name" value="CAP_ED"/>
    <property type="match status" value="1"/>
</dbReference>
<dbReference type="InterPro" id="IPR000595">
    <property type="entry name" value="cNMP-bd_dom"/>
</dbReference>
<evidence type="ECO:0000256" key="1">
    <source>
        <dbReference type="ARBA" id="ARBA00023286"/>
    </source>
</evidence>
<feature type="region of interest" description="Disordered" evidence="2">
    <location>
        <begin position="183"/>
        <end position="218"/>
    </location>
</feature>
<keyword evidence="1" id="KW-0407">Ion channel</keyword>
<gene>
    <name evidence="4" type="ORF">PGLA1383_LOCUS20877</name>
</gene>
<accession>A0A813EWK0</accession>
<dbReference type="InterPro" id="IPR018490">
    <property type="entry name" value="cNMP-bd_dom_sf"/>
</dbReference>
<evidence type="ECO:0000313" key="4">
    <source>
        <dbReference type="EMBL" id="CAE8602637.1"/>
    </source>
</evidence>
<dbReference type="SMART" id="SM00100">
    <property type="entry name" value="cNMP"/>
    <property type="match status" value="1"/>
</dbReference>
<dbReference type="PANTHER" id="PTHR45638:SF11">
    <property type="entry name" value="CYCLIC NUCLEOTIDE-GATED CATION CHANNEL SUBUNIT A"/>
    <property type="match status" value="1"/>
</dbReference>
<keyword evidence="1" id="KW-0813">Transport</keyword>
<evidence type="ECO:0000256" key="2">
    <source>
        <dbReference type="SAM" id="MobiDB-lite"/>
    </source>
</evidence>
<dbReference type="OrthoDB" id="411197at2759"/>
<feature type="compositionally biased region" description="Basic and acidic residues" evidence="2">
    <location>
        <begin position="197"/>
        <end position="211"/>
    </location>
</feature>
<dbReference type="Gene3D" id="2.60.120.10">
    <property type="entry name" value="Jelly Rolls"/>
    <property type="match status" value="1"/>
</dbReference>
<keyword evidence="1" id="KW-0406">Ion transport</keyword>
<dbReference type="AlphaFoldDB" id="A0A813EWK0"/>
<organism evidence="4 5">
    <name type="scientific">Polarella glacialis</name>
    <name type="common">Dinoflagellate</name>
    <dbReference type="NCBI Taxonomy" id="89957"/>
    <lineage>
        <taxon>Eukaryota</taxon>
        <taxon>Sar</taxon>
        <taxon>Alveolata</taxon>
        <taxon>Dinophyceae</taxon>
        <taxon>Suessiales</taxon>
        <taxon>Suessiaceae</taxon>
        <taxon>Polarella</taxon>
    </lineage>
</organism>
<reference evidence="4" key="1">
    <citation type="submission" date="2021-02" db="EMBL/GenBank/DDBJ databases">
        <authorList>
            <person name="Dougan E. K."/>
            <person name="Rhodes N."/>
            <person name="Thang M."/>
            <person name="Chan C."/>
        </authorList>
    </citation>
    <scope>NUCLEOTIDE SEQUENCE</scope>
</reference>
<feature type="non-terminal residue" evidence="4">
    <location>
        <position position="218"/>
    </location>
</feature>
<comment type="caution">
    <text evidence="4">The sequence shown here is derived from an EMBL/GenBank/DDBJ whole genome shotgun (WGS) entry which is preliminary data.</text>
</comment>
<evidence type="ECO:0000259" key="3">
    <source>
        <dbReference type="PROSITE" id="PS50042"/>
    </source>
</evidence>
<dbReference type="InterPro" id="IPR050866">
    <property type="entry name" value="CNG_cation_channel"/>
</dbReference>
<keyword evidence="1" id="KW-1071">Ligand-gated ion channel</keyword>
<dbReference type="GO" id="GO:0005221">
    <property type="term" value="F:intracellularly cyclic nucleotide-activated monoatomic cation channel activity"/>
    <property type="evidence" value="ECO:0007669"/>
    <property type="project" value="InterPro"/>
</dbReference>
<dbReference type="Proteomes" id="UP000654075">
    <property type="component" value="Unassembled WGS sequence"/>
</dbReference>
<sequence length="218" mass="24679">EDYSLLRDAAKMQNLSDDKESFCDLACFSRLEREFVSALCEQLETRLLYPGNVLMKENEIGNEMFILYAGMCKVAKGGIHLADLGNGVVIGELAVLGSDKRRTATVTITSLTLVYVLNGDVVHDILERFPNAKKIYDHEYVARLLHFELHKVKDEIEHLNNFYGKAHPMKTADVRKHIMGIDDDPTTLNSGGKSKKFAIEPPKEEESEFQKRMTQVQT</sequence>
<dbReference type="PROSITE" id="PS50042">
    <property type="entry name" value="CNMP_BINDING_3"/>
    <property type="match status" value="1"/>
</dbReference>